<accession>A0A514D9H1</accession>
<proteinExistence type="predicted"/>
<reference evidence="1" key="1">
    <citation type="submission" date="2019-05" db="EMBL/GenBank/DDBJ databases">
        <title>Metatranscriptomic reconstruction reveals RNA viruses with the potential to shape carbon cycling in soil.</title>
        <authorList>
            <person name="Starr E.P."/>
            <person name="Nuccio E."/>
            <person name="Pett-Ridge J."/>
            <person name="Banfield J.F."/>
            <person name="Firestone M.K."/>
        </authorList>
    </citation>
    <scope>NUCLEOTIDE SEQUENCE</scope>
    <source>
        <strain evidence="1">H2_Bulk_35_scaffold_834</strain>
    </source>
</reference>
<organism evidence="1">
    <name type="scientific">Leviviridae sp</name>
    <dbReference type="NCBI Taxonomy" id="2027243"/>
    <lineage>
        <taxon>Viruses</taxon>
        <taxon>Riboviria</taxon>
        <taxon>Orthornavirae</taxon>
        <taxon>Lenarviricota</taxon>
        <taxon>Leviviricetes</taxon>
        <taxon>Norzivirales</taxon>
        <taxon>Fiersviridae</taxon>
    </lineage>
</organism>
<protein>
    <submittedName>
        <fullName evidence="1">Uncharacterized protein</fullName>
    </submittedName>
</protein>
<name>A0A514D9H1_9VIRU</name>
<dbReference type="EMBL" id="MN035393">
    <property type="protein sequence ID" value="QDH90258.1"/>
    <property type="molecule type" value="Genomic_RNA"/>
</dbReference>
<gene>
    <name evidence="1" type="ORF">H2Bulk35834_000002</name>
</gene>
<evidence type="ECO:0000313" key="1">
    <source>
        <dbReference type="EMBL" id="QDH90258.1"/>
    </source>
</evidence>
<sequence>MGLHSYELASPCQRIVLAMEDLPSQIGTSYRIQVVLQEDLVLMKDIALIVIRVIPSLENI</sequence>